<feature type="domain" description="Porphobilinogen deaminase C-terminal" evidence="10">
    <location>
        <begin position="225"/>
        <end position="292"/>
    </location>
</feature>
<accession>A0AAF0YJP3</accession>
<evidence type="ECO:0000256" key="7">
    <source>
        <dbReference type="ARBA" id="ARBA00048169"/>
    </source>
</evidence>
<keyword evidence="5 8" id="KW-0808">Transferase</keyword>
<dbReference type="Gene3D" id="3.40.190.10">
    <property type="entry name" value="Periplasmic binding protein-like II"/>
    <property type="match status" value="2"/>
</dbReference>
<dbReference type="SUPFAM" id="SSF53850">
    <property type="entry name" value="Periplasmic binding protein-like II"/>
    <property type="match status" value="1"/>
</dbReference>
<dbReference type="InterPro" id="IPR036803">
    <property type="entry name" value="Porphobilinogen_deaminase_C_sf"/>
</dbReference>
<dbReference type="GO" id="GO:0005737">
    <property type="term" value="C:cytoplasm"/>
    <property type="evidence" value="ECO:0007669"/>
    <property type="project" value="UniProtKB-UniRule"/>
</dbReference>
<dbReference type="PRINTS" id="PR00151">
    <property type="entry name" value="PORPHBDMNASE"/>
</dbReference>
<dbReference type="InterPro" id="IPR022417">
    <property type="entry name" value="Porphobilin_deaminase_N"/>
</dbReference>
<organism evidence="11 12">
    <name type="scientific">Nosocomiicoccus massiliensis</name>
    <dbReference type="NCBI Taxonomy" id="1232430"/>
    <lineage>
        <taxon>Bacteria</taxon>
        <taxon>Bacillati</taxon>
        <taxon>Bacillota</taxon>
        <taxon>Bacilli</taxon>
        <taxon>Bacillales</taxon>
        <taxon>Staphylococcaceae</taxon>
        <taxon>Nosocomiicoccus</taxon>
    </lineage>
</organism>
<dbReference type="KEGG" id="nmy:CJ229_002405"/>
<dbReference type="SUPFAM" id="SSF54782">
    <property type="entry name" value="Porphobilinogen deaminase (hydroxymethylbilane synthase), C-terminal domain"/>
    <property type="match status" value="1"/>
</dbReference>
<dbReference type="Pfam" id="PF01379">
    <property type="entry name" value="Porphobil_deam"/>
    <property type="match status" value="1"/>
</dbReference>
<dbReference type="Pfam" id="PF03900">
    <property type="entry name" value="Porphobil_deamC"/>
    <property type="match status" value="1"/>
</dbReference>
<gene>
    <name evidence="8 11" type="primary">hemC</name>
    <name evidence="11" type="ORF">CJ229_002405</name>
</gene>
<dbReference type="EC" id="2.5.1.61" evidence="8"/>
<dbReference type="AlphaFoldDB" id="A0AAF0YJP3"/>
<evidence type="ECO:0000256" key="8">
    <source>
        <dbReference type="HAMAP-Rule" id="MF_00260"/>
    </source>
</evidence>
<evidence type="ECO:0000256" key="6">
    <source>
        <dbReference type="ARBA" id="ARBA00023244"/>
    </source>
</evidence>
<comment type="miscellaneous">
    <text evidence="8">The porphobilinogen subunits are added to the dipyrromethane group.</text>
</comment>
<dbReference type="InterPro" id="IPR022418">
    <property type="entry name" value="Porphobilinogen_deaminase_C"/>
</dbReference>
<dbReference type="GO" id="GO:0006782">
    <property type="term" value="P:protoporphyrinogen IX biosynthetic process"/>
    <property type="evidence" value="ECO:0007669"/>
    <property type="project" value="UniProtKB-UniRule"/>
</dbReference>
<dbReference type="NCBIfam" id="TIGR00212">
    <property type="entry name" value="hemC"/>
    <property type="match status" value="1"/>
</dbReference>
<proteinExistence type="inferred from homology"/>
<dbReference type="RefSeq" id="WP_102167493.1">
    <property type="nucleotide sequence ID" value="NZ_CP136964.1"/>
</dbReference>
<comment type="subunit">
    <text evidence="4 8">Monomer.</text>
</comment>
<evidence type="ECO:0000313" key="12">
    <source>
        <dbReference type="Proteomes" id="UP000243626"/>
    </source>
</evidence>
<dbReference type="EMBL" id="CP136964">
    <property type="protein sequence ID" value="WOS96615.1"/>
    <property type="molecule type" value="Genomic_DNA"/>
</dbReference>
<comment type="pathway">
    <text evidence="2">Porphyrin-containing compound metabolism; protoporphyrin-IX biosynthesis; coproporphyrinogen-III from 5-aminolevulinate: step 2/4.</text>
</comment>
<evidence type="ECO:0000259" key="10">
    <source>
        <dbReference type="Pfam" id="PF03900"/>
    </source>
</evidence>
<evidence type="ECO:0000256" key="3">
    <source>
        <dbReference type="ARBA" id="ARBA00005638"/>
    </source>
</evidence>
<dbReference type="GO" id="GO:0004418">
    <property type="term" value="F:hydroxymethylbilane synthase activity"/>
    <property type="evidence" value="ECO:0007669"/>
    <property type="project" value="UniProtKB-UniRule"/>
</dbReference>
<sequence length="307" mass="34139">MKTVVVGTRRSGLAKTQTMQLIKSLKEKNPEVNFEVKEIVTRGDRIVDRQLSKVGGKGLFVKEIEHALKVGDIDMAVHSLKDVPSELPEGFKLSAVPVREDRRDAFLSNGNVSFKDLKPGSIIGTSSLRRAAQLQQMRDDITVNWVRGNIDTRIQKMRDGEYDAIILAAAGLKRMGWSDDVVTEYFDPEEFIPAVAQGALGVEIREDDKEMHEILQTIHHDETATETTAERTFLKRMDGSCQVPIGANAQFVDGELYLTGLIMSEDGNEKFLVKKSGDDPVVLGNLVADEMEKIGAKEIIDEINKNK</sequence>
<comment type="function">
    <text evidence="1 8">Tetrapolymerization of the monopyrrole PBG into the hydroxymethylbilane pre-uroporphyrinogen in several discrete steps.</text>
</comment>
<dbReference type="FunFam" id="3.40.190.10:FF:000005">
    <property type="entry name" value="Porphobilinogen deaminase"/>
    <property type="match status" value="1"/>
</dbReference>
<dbReference type="PANTHER" id="PTHR11557">
    <property type="entry name" value="PORPHOBILINOGEN DEAMINASE"/>
    <property type="match status" value="1"/>
</dbReference>
<dbReference type="InterPro" id="IPR000860">
    <property type="entry name" value="HemC"/>
</dbReference>
<dbReference type="HAMAP" id="MF_00260">
    <property type="entry name" value="Porphobil_deam"/>
    <property type="match status" value="1"/>
</dbReference>
<keyword evidence="6 8" id="KW-0627">Porphyrin biosynthesis</keyword>
<reference evidence="12" key="1">
    <citation type="submission" date="2017-09" db="EMBL/GenBank/DDBJ databases">
        <title>Bacterial strain isolated from the female urinary microbiota.</title>
        <authorList>
            <person name="Thomas-White K."/>
            <person name="Kumar N."/>
            <person name="Forster S."/>
            <person name="Putonti C."/>
            <person name="Lawley T."/>
            <person name="Wolfe A.J."/>
        </authorList>
    </citation>
    <scope>NUCLEOTIDE SEQUENCE [LARGE SCALE GENOMIC DNA]</scope>
    <source>
        <strain evidence="12">UMB0959</strain>
    </source>
</reference>
<feature type="domain" description="Porphobilinogen deaminase N-terminal" evidence="9">
    <location>
        <begin position="4"/>
        <end position="212"/>
    </location>
</feature>
<comment type="cofactor">
    <cofactor evidence="8">
        <name>dipyrromethane</name>
        <dbReference type="ChEBI" id="CHEBI:60342"/>
    </cofactor>
    <text evidence="8">Binds 1 dipyrromethane group covalently.</text>
</comment>
<dbReference type="PROSITE" id="PS00533">
    <property type="entry name" value="PORPHOBILINOGEN_DEAM"/>
    <property type="match status" value="1"/>
</dbReference>
<evidence type="ECO:0000256" key="5">
    <source>
        <dbReference type="ARBA" id="ARBA00022679"/>
    </source>
</evidence>
<dbReference type="FunFam" id="3.40.190.10:FF:000004">
    <property type="entry name" value="Porphobilinogen deaminase"/>
    <property type="match status" value="1"/>
</dbReference>
<evidence type="ECO:0000256" key="2">
    <source>
        <dbReference type="ARBA" id="ARBA00004735"/>
    </source>
</evidence>
<protein>
    <recommendedName>
        <fullName evidence="8">Porphobilinogen deaminase</fullName>
        <shortName evidence="8">PBG</shortName>
        <ecNumber evidence="8">2.5.1.61</ecNumber>
    </recommendedName>
    <alternativeName>
        <fullName evidence="8">Hydroxymethylbilane synthase</fullName>
        <shortName evidence="8">HMBS</shortName>
    </alternativeName>
    <alternativeName>
        <fullName evidence="8">Pre-uroporphyrinogen synthase</fullName>
    </alternativeName>
</protein>
<name>A0AAF0YJP3_9STAP</name>
<evidence type="ECO:0000256" key="1">
    <source>
        <dbReference type="ARBA" id="ARBA00002869"/>
    </source>
</evidence>
<dbReference type="PIRSF" id="PIRSF001438">
    <property type="entry name" value="4pyrrol_synth_OHMeBilane_synth"/>
    <property type="match status" value="1"/>
</dbReference>
<dbReference type="Gene3D" id="3.30.160.40">
    <property type="entry name" value="Porphobilinogen deaminase, C-terminal domain"/>
    <property type="match status" value="1"/>
</dbReference>
<keyword evidence="12" id="KW-1185">Reference proteome</keyword>
<evidence type="ECO:0000259" key="9">
    <source>
        <dbReference type="Pfam" id="PF01379"/>
    </source>
</evidence>
<evidence type="ECO:0000313" key="11">
    <source>
        <dbReference type="EMBL" id="WOS96615.1"/>
    </source>
</evidence>
<comment type="similarity">
    <text evidence="3 8">Belongs to the HMBS family.</text>
</comment>
<dbReference type="CDD" id="cd13646">
    <property type="entry name" value="PBP2_EcHMBS_like"/>
    <property type="match status" value="1"/>
</dbReference>
<dbReference type="Proteomes" id="UP000243626">
    <property type="component" value="Chromosome"/>
</dbReference>
<dbReference type="PANTHER" id="PTHR11557:SF0">
    <property type="entry name" value="PORPHOBILINOGEN DEAMINASE"/>
    <property type="match status" value="1"/>
</dbReference>
<comment type="catalytic activity">
    <reaction evidence="7 8">
        <text>4 porphobilinogen + H2O = hydroxymethylbilane + 4 NH4(+)</text>
        <dbReference type="Rhea" id="RHEA:13185"/>
        <dbReference type="ChEBI" id="CHEBI:15377"/>
        <dbReference type="ChEBI" id="CHEBI:28938"/>
        <dbReference type="ChEBI" id="CHEBI:57845"/>
        <dbReference type="ChEBI" id="CHEBI:58126"/>
        <dbReference type="EC" id="2.5.1.61"/>
    </reaction>
</comment>
<feature type="modified residue" description="S-(dipyrrolylmethanemethyl)cysteine" evidence="8">
    <location>
        <position position="241"/>
    </location>
</feature>
<dbReference type="InterPro" id="IPR022419">
    <property type="entry name" value="Porphobilin_deaminase_cofac_BS"/>
</dbReference>
<evidence type="ECO:0000256" key="4">
    <source>
        <dbReference type="ARBA" id="ARBA00011245"/>
    </source>
</evidence>